<feature type="transmembrane region" description="Helical" evidence="10">
    <location>
        <begin position="843"/>
        <end position="865"/>
    </location>
</feature>
<dbReference type="InterPro" id="IPR018303">
    <property type="entry name" value="ATPase_P-typ_P_site"/>
</dbReference>
<dbReference type="GO" id="GO:0012505">
    <property type="term" value="C:endomembrane system"/>
    <property type="evidence" value="ECO:0007669"/>
    <property type="project" value="UniProtKB-SubCell"/>
</dbReference>
<feature type="transmembrane region" description="Helical" evidence="10">
    <location>
        <begin position="700"/>
        <end position="718"/>
    </location>
</feature>
<dbReference type="SFLD" id="SFLDS00003">
    <property type="entry name" value="Haloacid_Dehalogenase"/>
    <property type="match status" value="1"/>
</dbReference>
<evidence type="ECO:0000256" key="2">
    <source>
        <dbReference type="ARBA" id="ARBA00022553"/>
    </source>
</evidence>
<dbReference type="Pfam" id="PF00690">
    <property type="entry name" value="Cation_ATPase_N"/>
    <property type="match status" value="1"/>
</dbReference>
<dbReference type="EMBL" id="MFIF01000001">
    <property type="protein sequence ID" value="OGF87718.1"/>
    <property type="molecule type" value="Genomic_DNA"/>
</dbReference>
<sequence>MTPAKTLSKEVEQMSFWALTAEETASALQTNKQSGLSEEEAEKRLKVFGQNVIEQPRRAAGLAIFLNQFKSPLILILCFAALTTFFIAHYRDAIFIFAAVAVNAILGFYQEYKAEKALSELKTYLKERSWVVRAGADREIDAEKLVPGDIIRIAQGDRVPADARITFANDLQANEAILTGESLPILKSAAPAAAGAILPDQNSMVFAGTLITQGVGAAIVCRTDFFTELGKIASLVTESRSEETPLQAAIRRFSARAGIFLMALTLVVFGAGIALGYSRLDMFLISVAIAVSAVPEGLPVALTVILAIGVERMAKKNGVIRKLVAAEALGSTTVILTDKTGTLTMAKMELNKILPAAGEDEKRLLELALLNTNVLIENPNDPVPEWRMSGKIMETALVRHAAARGVTMNEIKNKMQILNSLPFNAVNKFSAALVHERGKHFLAFLGAPDILIGHSSLSADEQKNALEQVNSVAASGEHVLGVAVKEAGAERDFNLSKDIKLTRLVFMGLITFADPVRPGAKETIRRVESSGIKTVIVTGDHQGTAVAVAKEVGMRIGKESILDASELPFMSDADLKARLPNLRVISRVSPADKVRILKAFQEASEIVAMTGDGVNDAPSIKQADIGIAMGSGTEVARDVADLVLLDNNLETIAAAVAEGRQIMNNIRKVIVYLLSGAADELFLIGGALVLGIALPLNALQILWVNFFSDSFPAIAFAFEKDIDGLGARAKSAKTRLFDPLMKFLVLFIGLVTSAFLFVLYWALLRSGFPEELVKTFIFASFGSYTLFLAFSVRSLEKSVVAYPLFSNRYLVAGVSIGFALMLAAIYAPPLQRLLGTVALPPEWLLGVMLIGALNIAAVEFGKWLFRQKTL</sequence>
<feature type="transmembrane region" description="Helical" evidence="10">
    <location>
        <begin position="807"/>
        <end position="827"/>
    </location>
</feature>
<dbReference type="InterPro" id="IPR004014">
    <property type="entry name" value="ATPase_P-typ_cation-transptr_N"/>
</dbReference>
<dbReference type="InterPro" id="IPR023214">
    <property type="entry name" value="HAD_sf"/>
</dbReference>
<proteinExistence type="predicted"/>
<dbReference type="InterPro" id="IPR059000">
    <property type="entry name" value="ATPase_P-type_domA"/>
</dbReference>
<keyword evidence="4" id="KW-0547">Nucleotide-binding</keyword>
<comment type="subcellular location">
    <subcellularLocation>
        <location evidence="1">Endomembrane system</location>
        <topology evidence="1">Multi-pass membrane protein</topology>
    </subcellularLocation>
</comment>
<evidence type="ECO:0000256" key="4">
    <source>
        <dbReference type="ARBA" id="ARBA00022741"/>
    </source>
</evidence>
<dbReference type="Gene3D" id="2.70.150.10">
    <property type="entry name" value="Calcium-transporting ATPase, cytoplasmic transduction domain A"/>
    <property type="match status" value="1"/>
</dbReference>
<keyword evidence="6" id="KW-0460">Magnesium</keyword>
<dbReference type="PRINTS" id="PR00120">
    <property type="entry name" value="HATPASE"/>
</dbReference>
<evidence type="ECO:0000256" key="7">
    <source>
        <dbReference type="ARBA" id="ARBA00022967"/>
    </source>
</evidence>
<organism evidence="12 13">
    <name type="scientific">Candidatus Giovannonibacteria bacterium RIFCSPLOWO2_01_FULL_46_32</name>
    <dbReference type="NCBI Taxonomy" id="1798353"/>
    <lineage>
        <taxon>Bacteria</taxon>
        <taxon>Candidatus Giovannoniibacteriota</taxon>
    </lineage>
</organism>
<dbReference type="SUPFAM" id="SSF81653">
    <property type="entry name" value="Calcium ATPase, transduction domain A"/>
    <property type="match status" value="1"/>
</dbReference>
<dbReference type="SMART" id="SM00831">
    <property type="entry name" value="Cation_ATPase_N"/>
    <property type="match status" value="1"/>
</dbReference>
<evidence type="ECO:0000256" key="1">
    <source>
        <dbReference type="ARBA" id="ARBA00004127"/>
    </source>
</evidence>
<dbReference type="Proteomes" id="UP000177346">
    <property type="component" value="Unassembled WGS sequence"/>
</dbReference>
<dbReference type="Pfam" id="PF00689">
    <property type="entry name" value="Cation_ATPase_C"/>
    <property type="match status" value="1"/>
</dbReference>
<keyword evidence="7" id="KW-1278">Translocase</keyword>
<dbReference type="SFLD" id="SFLDF00027">
    <property type="entry name" value="p-type_atpase"/>
    <property type="match status" value="1"/>
</dbReference>
<keyword evidence="8 10" id="KW-1133">Transmembrane helix</keyword>
<dbReference type="InterPro" id="IPR044492">
    <property type="entry name" value="P_typ_ATPase_HD_dom"/>
</dbReference>
<dbReference type="PANTHER" id="PTHR42861">
    <property type="entry name" value="CALCIUM-TRANSPORTING ATPASE"/>
    <property type="match status" value="1"/>
</dbReference>
<evidence type="ECO:0000313" key="13">
    <source>
        <dbReference type="Proteomes" id="UP000177346"/>
    </source>
</evidence>
<evidence type="ECO:0000256" key="10">
    <source>
        <dbReference type="SAM" id="Phobius"/>
    </source>
</evidence>
<dbReference type="InterPro" id="IPR036412">
    <property type="entry name" value="HAD-like_sf"/>
</dbReference>
<dbReference type="Gene3D" id="1.20.1110.10">
    <property type="entry name" value="Calcium-transporting ATPase, transmembrane domain"/>
    <property type="match status" value="2"/>
</dbReference>
<feature type="transmembrane region" description="Helical" evidence="10">
    <location>
        <begin position="283"/>
        <end position="308"/>
    </location>
</feature>
<dbReference type="Pfam" id="PF00702">
    <property type="entry name" value="Hydrolase"/>
    <property type="match status" value="1"/>
</dbReference>
<keyword evidence="5" id="KW-0067">ATP-binding</keyword>
<dbReference type="Gene3D" id="3.40.1110.10">
    <property type="entry name" value="Calcium-transporting ATPase, cytoplasmic domain N"/>
    <property type="match status" value="1"/>
</dbReference>
<feature type="transmembrane region" description="Helical" evidence="10">
    <location>
        <begin position="775"/>
        <end position="795"/>
    </location>
</feature>
<dbReference type="GO" id="GO:0005524">
    <property type="term" value="F:ATP binding"/>
    <property type="evidence" value="ECO:0007669"/>
    <property type="project" value="UniProtKB-KW"/>
</dbReference>
<evidence type="ECO:0000256" key="8">
    <source>
        <dbReference type="ARBA" id="ARBA00022989"/>
    </source>
</evidence>
<dbReference type="PROSITE" id="PS00154">
    <property type="entry name" value="ATPASE_E1_E2"/>
    <property type="match status" value="1"/>
</dbReference>
<evidence type="ECO:0000256" key="3">
    <source>
        <dbReference type="ARBA" id="ARBA00022692"/>
    </source>
</evidence>
<keyword evidence="3 10" id="KW-0812">Transmembrane</keyword>
<dbReference type="AlphaFoldDB" id="A0A1F5XIH4"/>
<feature type="transmembrane region" description="Helical" evidence="10">
    <location>
        <begin position="669"/>
        <end position="694"/>
    </location>
</feature>
<accession>A0A1F5XIH4</accession>
<dbReference type="GO" id="GO:0016887">
    <property type="term" value="F:ATP hydrolysis activity"/>
    <property type="evidence" value="ECO:0007669"/>
    <property type="project" value="InterPro"/>
</dbReference>
<dbReference type="InterPro" id="IPR006068">
    <property type="entry name" value="ATPase_P-typ_cation-transptr_C"/>
</dbReference>
<keyword evidence="2" id="KW-0597">Phosphoprotein</keyword>
<dbReference type="Pfam" id="PF00122">
    <property type="entry name" value="E1-E2_ATPase"/>
    <property type="match status" value="1"/>
</dbReference>
<feature type="transmembrane region" description="Helical" evidence="10">
    <location>
        <begin position="94"/>
        <end position="112"/>
    </location>
</feature>
<dbReference type="InterPro" id="IPR023299">
    <property type="entry name" value="ATPase_P-typ_cyto_dom_N"/>
</dbReference>
<evidence type="ECO:0000256" key="9">
    <source>
        <dbReference type="ARBA" id="ARBA00023136"/>
    </source>
</evidence>
<dbReference type="InterPro" id="IPR008250">
    <property type="entry name" value="ATPase_P-typ_transduc_dom_A_sf"/>
</dbReference>
<gene>
    <name evidence="12" type="ORF">A3B19_02070</name>
</gene>
<feature type="transmembrane region" description="Helical" evidence="10">
    <location>
        <begin position="72"/>
        <end position="88"/>
    </location>
</feature>
<dbReference type="NCBIfam" id="TIGR01494">
    <property type="entry name" value="ATPase_P-type"/>
    <property type="match status" value="2"/>
</dbReference>
<feature type="transmembrane region" description="Helical" evidence="10">
    <location>
        <begin position="257"/>
        <end position="277"/>
    </location>
</feature>
<evidence type="ECO:0000259" key="11">
    <source>
        <dbReference type="SMART" id="SM00831"/>
    </source>
</evidence>
<evidence type="ECO:0000256" key="5">
    <source>
        <dbReference type="ARBA" id="ARBA00022840"/>
    </source>
</evidence>
<evidence type="ECO:0000256" key="6">
    <source>
        <dbReference type="ARBA" id="ARBA00022842"/>
    </source>
</evidence>
<reference evidence="12 13" key="1">
    <citation type="journal article" date="2016" name="Nat. Commun.">
        <title>Thousands of microbial genomes shed light on interconnected biogeochemical processes in an aquifer system.</title>
        <authorList>
            <person name="Anantharaman K."/>
            <person name="Brown C.T."/>
            <person name="Hug L.A."/>
            <person name="Sharon I."/>
            <person name="Castelle C.J."/>
            <person name="Probst A.J."/>
            <person name="Thomas B.C."/>
            <person name="Singh A."/>
            <person name="Wilkins M.J."/>
            <person name="Karaoz U."/>
            <person name="Brodie E.L."/>
            <person name="Williams K.H."/>
            <person name="Hubbard S.S."/>
            <person name="Banfield J.F."/>
        </authorList>
    </citation>
    <scope>NUCLEOTIDE SEQUENCE [LARGE SCALE GENOMIC DNA]</scope>
</reference>
<dbReference type="FunFam" id="2.70.150.10:FF:000160">
    <property type="entry name" value="Sarcoplasmic/endoplasmic reticulum calcium ATPase 1"/>
    <property type="match status" value="1"/>
</dbReference>
<name>A0A1F5XIH4_9BACT</name>
<keyword evidence="9 10" id="KW-0472">Membrane</keyword>
<dbReference type="InterPro" id="IPR023298">
    <property type="entry name" value="ATPase_P-typ_TM_dom_sf"/>
</dbReference>
<dbReference type="SUPFAM" id="SSF81660">
    <property type="entry name" value="Metal cation-transporting ATPase, ATP-binding domain N"/>
    <property type="match status" value="1"/>
</dbReference>
<dbReference type="SFLD" id="SFLDG00002">
    <property type="entry name" value="C1.7:_P-type_atpase_like"/>
    <property type="match status" value="1"/>
</dbReference>
<dbReference type="Gene3D" id="3.40.50.1000">
    <property type="entry name" value="HAD superfamily/HAD-like"/>
    <property type="match status" value="2"/>
</dbReference>
<dbReference type="SUPFAM" id="SSF81665">
    <property type="entry name" value="Calcium ATPase, transmembrane domain M"/>
    <property type="match status" value="1"/>
</dbReference>
<dbReference type="PRINTS" id="PR00119">
    <property type="entry name" value="CATATPASE"/>
</dbReference>
<feature type="domain" description="Cation-transporting P-type ATPase N-terminal" evidence="11">
    <location>
        <begin position="15"/>
        <end position="89"/>
    </location>
</feature>
<dbReference type="GO" id="GO:0016020">
    <property type="term" value="C:membrane"/>
    <property type="evidence" value="ECO:0007669"/>
    <property type="project" value="InterPro"/>
</dbReference>
<dbReference type="SUPFAM" id="SSF56784">
    <property type="entry name" value="HAD-like"/>
    <property type="match status" value="1"/>
</dbReference>
<protein>
    <recommendedName>
        <fullName evidence="11">Cation-transporting P-type ATPase N-terminal domain-containing protein</fullName>
    </recommendedName>
</protein>
<evidence type="ECO:0000313" key="12">
    <source>
        <dbReference type="EMBL" id="OGF87718.1"/>
    </source>
</evidence>
<dbReference type="InterPro" id="IPR001757">
    <property type="entry name" value="P_typ_ATPase"/>
</dbReference>
<feature type="transmembrane region" description="Helical" evidence="10">
    <location>
        <begin position="739"/>
        <end position="763"/>
    </location>
</feature>
<comment type="caution">
    <text evidence="12">The sequence shown here is derived from an EMBL/GenBank/DDBJ whole genome shotgun (WGS) entry which is preliminary data.</text>
</comment>